<dbReference type="RefSeq" id="WP_058636238.1">
    <property type="nucleotide sequence ID" value="NZ_LDPZ01000052.1"/>
</dbReference>
<dbReference type="AlphaFoldDB" id="A0A175R4N7"/>
<dbReference type="InterPro" id="IPR024478">
    <property type="entry name" value="HlyB_4HB_MCP"/>
</dbReference>
<dbReference type="Pfam" id="PF00672">
    <property type="entry name" value="HAMP"/>
    <property type="match status" value="1"/>
</dbReference>
<evidence type="ECO:0000256" key="1">
    <source>
        <dbReference type="ARBA" id="ARBA00004370"/>
    </source>
</evidence>
<evidence type="ECO:0000259" key="9">
    <source>
        <dbReference type="PROSITE" id="PS50885"/>
    </source>
</evidence>
<keyword evidence="7" id="KW-0472">Membrane</keyword>
<feature type="domain" description="Methyl-accepting transducer" evidence="8">
    <location>
        <begin position="396"/>
        <end position="611"/>
    </location>
</feature>
<dbReference type="GO" id="GO:0007165">
    <property type="term" value="P:signal transduction"/>
    <property type="evidence" value="ECO:0007669"/>
    <property type="project" value="UniProtKB-KW"/>
</dbReference>
<accession>A0A175R4N7</accession>
<dbReference type="InterPro" id="IPR003660">
    <property type="entry name" value="HAMP_dom"/>
</dbReference>
<protein>
    <recommendedName>
        <fullName evidence="12">Chemotaxis protein</fullName>
    </recommendedName>
</protein>
<dbReference type="Proteomes" id="UP000078272">
    <property type="component" value="Unassembled WGS sequence"/>
</dbReference>
<name>A0A175R4N7_9HYPH</name>
<dbReference type="SMART" id="SM00304">
    <property type="entry name" value="HAMP"/>
    <property type="match status" value="2"/>
</dbReference>
<dbReference type="CDD" id="cd06225">
    <property type="entry name" value="HAMP"/>
    <property type="match status" value="1"/>
</dbReference>
<evidence type="ECO:0000313" key="10">
    <source>
        <dbReference type="EMBL" id="KTQ85916.1"/>
    </source>
</evidence>
<feature type="compositionally biased region" description="Low complexity" evidence="6">
    <location>
        <begin position="661"/>
        <end position="673"/>
    </location>
</feature>
<comment type="similarity">
    <text evidence="3">Belongs to the methyl-accepting chemotaxis (MCP) protein family.</text>
</comment>
<evidence type="ECO:0000259" key="8">
    <source>
        <dbReference type="PROSITE" id="PS50111"/>
    </source>
</evidence>
<dbReference type="FunFam" id="1.10.287.950:FF:000001">
    <property type="entry name" value="Methyl-accepting chemotaxis sensory transducer"/>
    <property type="match status" value="1"/>
</dbReference>
<dbReference type="SUPFAM" id="SSF58104">
    <property type="entry name" value="Methyl-accepting chemotaxis protein (MCP) signaling domain"/>
    <property type="match status" value="1"/>
</dbReference>
<dbReference type="OrthoDB" id="7905274at2"/>
<feature type="region of interest" description="Disordered" evidence="6">
    <location>
        <begin position="653"/>
        <end position="700"/>
    </location>
</feature>
<dbReference type="InterPro" id="IPR051310">
    <property type="entry name" value="MCP_chemotaxis"/>
</dbReference>
<feature type="domain" description="HAMP" evidence="9">
    <location>
        <begin position="339"/>
        <end position="391"/>
    </location>
</feature>
<dbReference type="PROSITE" id="PS50885">
    <property type="entry name" value="HAMP"/>
    <property type="match status" value="1"/>
</dbReference>
<proteinExistence type="inferred from homology"/>
<dbReference type="Pfam" id="PF00015">
    <property type="entry name" value="MCPsignal"/>
    <property type="match status" value="1"/>
</dbReference>
<dbReference type="PROSITE" id="PS50111">
    <property type="entry name" value="CHEMOTAXIS_TRANSDUC_2"/>
    <property type="match status" value="1"/>
</dbReference>
<evidence type="ECO:0000256" key="7">
    <source>
        <dbReference type="SAM" id="Phobius"/>
    </source>
</evidence>
<dbReference type="InterPro" id="IPR004089">
    <property type="entry name" value="MCPsignal_dom"/>
</dbReference>
<gene>
    <name evidence="10" type="ORF">NS226_18690</name>
</gene>
<sequence>MRLSIRLKLTVAFAGILGVMGASGYYAVRSLQSTNENMKSFVARPFTQTKRVSDAARGMQDLGRTINRMLASTNDAEMAKLREDIEAGVVRELEVMAQYRAGLAPDMTEALATVDKIVAAIDVWHGMAIKTMDLVQQNTTTRANELYSHDAVPLIDEMTDDFTKVREALGAAGVSGPLRDTASTVRLALPQMMYRLMAATAESDQARSMELLKVFEQRKSVLDQGMTAYRDVAAGTSMAEAVNEQFEDWTRLKPIVDKIATLGTTNAAETANKNYSAEGRPYLLDLIRQLDELIAAETRVAEGLAGSTQAEYESTRDRMMILVVLAVLAGAFAAFWLARSIARGLHLAQHHARRIGEGDISQPILVARNDEIGDLLTTLSQMQSKLNDTIASIRDSSAQVASGSSQSAATAEQLSSGATEQAAASEQASAAIEQMAANVRQNSENANTTEKIAAQASVNAQKSGKAVGASVEAMRTIAEKIAVIQEIARQTDLLALNAAIEAARAGHHGKGFAVVASEVRKLAERSQVAAQEIGELSAETLLTSEEAGRMLDALVPDIERTAELITEISAACREQSIGVEQINQAIQQLDQVTQSNAGAANEMAATASQLSAEAMRLDENARFFKLQGRAGAAPVPKQAREATIAELRSKVKDFGDTYSQRPASGAPARAPASNPAPAPARPAASGLDLDLDGGFERLSA</sequence>
<dbReference type="PATRIC" id="fig|401562.3.peg.3843"/>
<feature type="coiled-coil region" evidence="5">
    <location>
        <begin position="582"/>
        <end position="620"/>
    </location>
</feature>
<organism evidence="10 11">
    <name type="scientific">Aureimonas ureilytica</name>
    <dbReference type="NCBI Taxonomy" id="401562"/>
    <lineage>
        <taxon>Bacteria</taxon>
        <taxon>Pseudomonadati</taxon>
        <taxon>Pseudomonadota</taxon>
        <taxon>Alphaproteobacteria</taxon>
        <taxon>Hyphomicrobiales</taxon>
        <taxon>Aurantimonadaceae</taxon>
        <taxon>Aureimonas</taxon>
    </lineage>
</organism>
<evidence type="ECO:0000256" key="2">
    <source>
        <dbReference type="ARBA" id="ARBA00022500"/>
    </source>
</evidence>
<dbReference type="GO" id="GO:0006935">
    <property type="term" value="P:chemotaxis"/>
    <property type="evidence" value="ECO:0007669"/>
    <property type="project" value="UniProtKB-KW"/>
</dbReference>
<dbReference type="GO" id="GO:0005886">
    <property type="term" value="C:plasma membrane"/>
    <property type="evidence" value="ECO:0007669"/>
    <property type="project" value="TreeGrafter"/>
</dbReference>
<feature type="transmembrane region" description="Helical" evidence="7">
    <location>
        <begin position="319"/>
        <end position="338"/>
    </location>
</feature>
<dbReference type="PANTHER" id="PTHR43531">
    <property type="entry name" value="PROTEIN ICFG"/>
    <property type="match status" value="1"/>
</dbReference>
<evidence type="ECO:0000256" key="6">
    <source>
        <dbReference type="SAM" id="MobiDB-lite"/>
    </source>
</evidence>
<reference evidence="10 11" key="1">
    <citation type="journal article" date="2016" name="Front. Microbiol.">
        <title>Genomic Resource of Rice Seed Associated Bacteria.</title>
        <authorList>
            <person name="Midha S."/>
            <person name="Bansal K."/>
            <person name="Sharma S."/>
            <person name="Kumar N."/>
            <person name="Patil P.P."/>
            <person name="Chaudhry V."/>
            <person name="Patil P.B."/>
        </authorList>
    </citation>
    <scope>NUCLEOTIDE SEQUENCE [LARGE SCALE GENOMIC DNA]</scope>
    <source>
        <strain evidence="10 11">NS226</strain>
    </source>
</reference>
<keyword evidence="5" id="KW-0175">Coiled coil</keyword>
<evidence type="ECO:0000313" key="11">
    <source>
        <dbReference type="Proteomes" id="UP000078272"/>
    </source>
</evidence>
<keyword evidence="2" id="KW-0145">Chemotaxis</keyword>
<dbReference type="Gene3D" id="1.10.287.950">
    <property type="entry name" value="Methyl-accepting chemotaxis protein"/>
    <property type="match status" value="1"/>
</dbReference>
<keyword evidence="7" id="KW-0812">Transmembrane</keyword>
<comment type="subcellular location">
    <subcellularLocation>
        <location evidence="1">Membrane</location>
    </subcellularLocation>
</comment>
<evidence type="ECO:0000256" key="4">
    <source>
        <dbReference type="PROSITE-ProRule" id="PRU00284"/>
    </source>
</evidence>
<keyword evidence="7" id="KW-1133">Transmembrane helix</keyword>
<keyword evidence="4" id="KW-0807">Transducer</keyword>
<evidence type="ECO:0000256" key="3">
    <source>
        <dbReference type="ARBA" id="ARBA00029447"/>
    </source>
</evidence>
<dbReference type="SMART" id="SM00283">
    <property type="entry name" value="MA"/>
    <property type="match status" value="1"/>
</dbReference>
<comment type="caution">
    <text evidence="10">The sequence shown here is derived from an EMBL/GenBank/DDBJ whole genome shotgun (WGS) entry which is preliminary data.</text>
</comment>
<evidence type="ECO:0008006" key="12">
    <source>
        <dbReference type="Google" id="ProtNLM"/>
    </source>
</evidence>
<dbReference type="GO" id="GO:0004888">
    <property type="term" value="F:transmembrane signaling receptor activity"/>
    <property type="evidence" value="ECO:0007669"/>
    <property type="project" value="TreeGrafter"/>
</dbReference>
<dbReference type="Pfam" id="PF12729">
    <property type="entry name" value="4HB_MCP_1"/>
    <property type="match status" value="2"/>
</dbReference>
<evidence type="ECO:0000256" key="5">
    <source>
        <dbReference type="SAM" id="Coils"/>
    </source>
</evidence>
<dbReference type="PANTHER" id="PTHR43531:SF11">
    <property type="entry name" value="METHYL-ACCEPTING CHEMOTAXIS PROTEIN 3"/>
    <property type="match status" value="1"/>
</dbReference>
<dbReference type="EMBL" id="LDPZ01000052">
    <property type="protein sequence ID" value="KTQ85916.1"/>
    <property type="molecule type" value="Genomic_DNA"/>
</dbReference>